<keyword evidence="2" id="KW-1185">Reference proteome</keyword>
<comment type="caution">
    <text evidence="1">The sequence shown here is derived from an EMBL/GenBank/DDBJ whole genome shotgun (WGS) entry which is preliminary data.</text>
</comment>
<reference evidence="1" key="2">
    <citation type="submission" date="2020-06" db="EMBL/GenBank/DDBJ databases">
        <title>Helianthus annuus Genome sequencing and assembly Release 2.</title>
        <authorList>
            <person name="Gouzy J."/>
            <person name="Langlade N."/>
            <person name="Munos S."/>
        </authorList>
    </citation>
    <scope>NUCLEOTIDE SEQUENCE</scope>
    <source>
        <tissue evidence="1">Leaves</tissue>
    </source>
</reference>
<protein>
    <submittedName>
        <fullName evidence="1">Uncharacterized protein</fullName>
    </submittedName>
</protein>
<accession>A0A9K3N0P5</accession>
<reference evidence="1" key="1">
    <citation type="journal article" date="2017" name="Nature">
        <title>The sunflower genome provides insights into oil metabolism, flowering and Asterid evolution.</title>
        <authorList>
            <person name="Badouin H."/>
            <person name="Gouzy J."/>
            <person name="Grassa C.J."/>
            <person name="Murat F."/>
            <person name="Staton S.E."/>
            <person name="Cottret L."/>
            <person name="Lelandais-Briere C."/>
            <person name="Owens G.L."/>
            <person name="Carrere S."/>
            <person name="Mayjonade B."/>
            <person name="Legrand L."/>
            <person name="Gill N."/>
            <person name="Kane N.C."/>
            <person name="Bowers J.E."/>
            <person name="Hubner S."/>
            <person name="Bellec A."/>
            <person name="Berard A."/>
            <person name="Berges H."/>
            <person name="Blanchet N."/>
            <person name="Boniface M.C."/>
            <person name="Brunel D."/>
            <person name="Catrice O."/>
            <person name="Chaidir N."/>
            <person name="Claudel C."/>
            <person name="Donnadieu C."/>
            <person name="Faraut T."/>
            <person name="Fievet G."/>
            <person name="Helmstetter N."/>
            <person name="King M."/>
            <person name="Knapp S.J."/>
            <person name="Lai Z."/>
            <person name="Le Paslier M.C."/>
            <person name="Lippi Y."/>
            <person name="Lorenzon L."/>
            <person name="Mandel J.R."/>
            <person name="Marage G."/>
            <person name="Marchand G."/>
            <person name="Marquand E."/>
            <person name="Bret-Mestries E."/>
            <person name="Morien E."/>
            <person name="Nambeesan S."/>
            <person name="Nguyen T."/>
            <person name="Pegot-Espagnet P."/>
            <person name="Pouilly N."/>
            <person name="Raftis F."/>
            <person name="Sallet E."/>
            <person name="Schiex T."/>
            <person name="Thomas J."/>
            <person name="Vandecasteele C."/>
            <person name="Vares D."/>
            <person name="Vear F."/>
            <person name="Vautrin S."/>
            <person name="Crespi M."/>
            <person name="Mangin B."/>
            <person name="Burke J.M."/>
            <person name="Salse J."/>
            <person name="Munos S."/>
            <person name="Vincourt P."/>
            <person name="Rieseberg L.H."/>
            <person name="Langlade N.B."/>
        </authorList>
    </citation>
    <scope>NUCLEOTIDE SEQUENCE</scope>
    <source>
        <tissue evidence="1">Leaves</tissue>
    </source>
</reference>
<name>A0A9K3N0P5_HELAN</name>
<dbReference type="Proteomes" id="UP000215914">
    <property type="component" value="Unassembled WGS sequence"/>
</dbReference>
<dbReference type="AlphaFoldDB" id="A0A9K3N0P5"/>
<sequence length="63" mass="7644">MTCQDYPYNLPKPFLAYNHVAGNIYQSKIEYGEVKLPDSWSQTLNEYLHRHKFVFYIAFYYNI</sequence>
<organism evidence="1 2">
    <name type="scientific">Helianthus annuus</name>
    <name type="common">Common sunflower</name>
    <dbReference type="NCBI Taxonomy" id="4232"/>
    <lineage>
        <taxon>Eukaryota</taxon>
        <taxon>Viridiplantae</taxon>
        <taxon>Streptophyta</taxon>
        <taxon>Embryophyta</taxon>
        <taxon>Tracheophyta</taxon>
        <taxon>Spermatophyta</taxon>
        <taxon>Magnoliopsida</taxon>
        <taxon>eudicotyledons</taxon>
        <taxon>Gunneridae</taxon>
        <taxon>Pentapetalae</taxon>
        <taxon>asterids</taxon>
        <taxon>campanulids</taxon>
        <taxon>Asterales</taxon>
        <taxon>Asteraceae</taxon>
        <taxon>Asteroideae</taxon>
        <taxon>Heliantheae alliance</taxon>
        <taxon>Heliantheae</taxon>
        <taxon>Helianthus</taxon>
    </lineage>
</organism>
<evidence type="ECO:0000313" key="1">
    <source>
        <dbReference type="EMBL" id="KAF5782749.1"/>
    </source>
</evidence>
<gene>
    <name evidence="1" type="ORF">HanXRQr2_Chr11g0499741</name>
</gene>
<proteinExistence type="predicted"/>
<dbReference type="Gramene" id="mRNA:HanXRQr2_Chr11g0499741">
    <property type="protein sequence ID" value="CDS:HanXRQr2_Chr11g0499741.1"/>
    <property type="gene ID" value="HanXRQr2_Chr11g0499741"/>
</dbReference>
<evidence type="ECO:0000313" key="2">
    <source>
        <dbReference type="Proteomes" id="UP000215914"/>
    </source>
</evidence>
<dbReference type="EMBL" id="MNCJ02000326">
    <property type="protein sequence ID" value="KAF5782749.1"/>
    <property type="molecule type" value="Genomic_DNA"/>
</dbReference>